<sequence length="175" mass="16620">MRLPTATLLTACALSAAFLVAGRGGAGEGITRPDADTVLPAAEGRVVSGDPFGALFADSDRAGPGPGSLPGSAAGGGGRGVTGSAIAARTAAEAGPVALPEPDEAPGPQDGQDTDEGAGSDLDRGIDPNEIGPATVPEVPDLPDGGGLVPDGPDESDTPAPSGSVIGGPVDVLPG</sequence>
<protein>
    <submittedName>
        <fullName evidence="3">Uncharacterized protein</fullName>
    </submittedName>
</protein>
<evidence type="ECO:0000313" key="4">
    <source>
        <dbReference type="Proteomes" id="UP000649259"/>
    </source>
</evidence>
<proteinExistence type="predicted"/>
<dbReference type="Proteomes" id="UP000649259">
    <property type="component" value="Unassembled WGS sequence"/>
</dbReference>
<feature type="compositionally biased region" description="Gly residues" evidence="1">
    <location>
        <begin position="64"/>
        <end position="81"/>
    </location>
</feature>
<gene>
    <name evidence="3" type="ORF">Saso_55980</name>
</gene>
<evidence type="ECO:0000256" key="2">
    <source>
        <dbReference type="SAM" id="SignalP"/>
    </source>
</evidence>
<dbReference type="GeneID" id="91473409"/>
<comment type="caution">
    <text evidence="3">The sequence shown here is derived from an EMBL/GenBank/DDBJ whole genome shotgun (WGS) entry which is preliminary data.</text>
</comment>
<name>A0ABQ3S739_9ACTN</name>
<keyword evidence="2" id="KW-0732">Signal</keyword>
<feature type="region of interest" description="Disordered" evidence="1">
    <location>
        <begin position="52"/>
        <end position="175"/>
    </location>
</feature>
<reference evidence="4" key="1">
    <citation type="submission" date="2023-07" db="EMBL/GenBank/DDBJ databases">
        <title>Whole genome shotgun sequence of Streptomyces cacaoi subsp. asoensis NBRC 13813.</title>
        <authorList>
            <person name="Komaki H."/>
            <person name="Tamura T."/>
        </authorList>
    </citation>
    <scope>NUCLEOTIDE SEQUENCE [LARGE SCALE GENOMIC DNA]</scope>
    <source>
        <strain evidence="4">NBRC 13813</strain>
    </source>
</reference>
<organism evidence="3 4">
    <name type="scientific">Streptomyces asoensis</name>
    <dbReference type="NCBI Taxonomy" id="249586"/>
    <lineage>
        <taxon>Bacteria</taxon>
        <taxon>Bacillati</taxon>
        <taxon>Actinomycetota</taxon>
        <taxon>Actinomycetes</taxon>
        <taxon>Kitasatosporales</taxon>
        <taxon>Streptomycetaceae</taxon>
        <taxon>Streptomyces</taxon>
    </lineage>
</organism>
<evidence type="ECO:0000256" key="1">
    <source>
        <dbReference type="SAM" id="MobiDB-lite"/>
    </source>
</evidence>
<feature type="chain" id="PRO_5045787503" evidence="2">
    <location>
        <begin position="27"/>
        <end position="175"/>
    </location>
</feature>
<accession>A0ABQ3S739</accession>
<dbReference type="EMBL" id="BNEB01000005">
    <property type="protein sequence ID" value="GHI63948.1"/>
    <property type="molecule type" value="Genomic_DNA"/>
</dbReference>
<evidence type="ECO:0000313" key="3">
    <source>
        <dbReference type="EMBL" id="GHI63948.1"/>
    </source>
</evidence>
<feature type="signal peptide" evidence="2">
    <location>
        <begin position="1"/>
        <end position="26"/>
    </location>
</feature>
<dbReference type="RefSeq" id="WP_189924636.1">
    <property type="nucleotide sequence ID" value="NZ_BMSI01000009.1"/>
</dbReference>
<keyword evidence="4" id="KW-1185">Reference proteome</keyword>